<reference evidence="9" key="1">
    <citation type="submission" date="2025-08" db="UniProtKB">
        <authorList>
            <consortium name="RefSeq"/>
        </authorList>
    </citation>
    <scope>IDENTIFICATION</scope>
    <source>
        <tissue evidence="9">Whole body</tissue>
    </source>
</reference>
<dbReference type="SUPFAM" id="SSF48371">
    <property type="entry name" value="ARM repeat"/>
    <property type="match status" value="2"/>
</dbReference>
<dbReference type="GeneID" id="107072613"/>
<evidence type="ECO:0000256" key="1">
    <source>
        <dbReference type="ARBA" id="ARBA00004123"/>
    </source>
</evidence>
<keyword evidence="5" id="KW-0234">DNA repair</keyword>
<comment type="subunit">
    <text evidence="5">Component of the CIA complex.</text>
</comment>
<dbReference type="InterPro" id="IPR016024">
    <property type="entry name" value="ARM-type_fold"/>
</dbReference>
<keyword evidence="8" id="KW-1185">Reference proteome</keyword>
<evidence type="ECO:0000259" key="7">
    <source>
        <dbReference type="Pfam" id="PF14500"/>
    </source>
</evidence>
<keyword evidence="3" id="KW-0677">Repeat</keyword>
<dbReference type="InterPro" id="IPR029240">
    <property type="entry name" value="MMS19_N"/>
</dbReference>
<name>A0ABM1J6T7_POLDO</name>
<proteinExistence type="inferred from homology"/>
<accession>A0ABM1J6T7</accession>
<comment type="subcellular location">
    <subcellularLocation>
        <location evidence="5">Cytoplasm</location>
        <location evidence="5">Cytoskeleton</location>
        <location evidence="5">Spindle</location>
    </subcellularLocation>
    <subcellularLocation>
        <location evidence="1 5">Nucleus</location>
    </subcellularLocation>
</comment>
<comment type="similarity">
    <text evidence="2 5">Belongs to the MET18/MMS19 family.</text>
</comment>
<protein>
    <recommendedName>
        <fullName evidence="5">MMS19 nucleotide excision repair protein</fullName>
    </recommendedName>
</protein>
<dbReference type="Gene3D" id="1.25.10.10">
    <property type="entry name" value="Leucine-rich Repeat Variant"/>
    <property type="match status" value="2"/>
</dbReference>
<feature type="domain" description="MMS19 N-terminal" evidence="7">
    <location>
        <begin position="45"/>
        <end position="305"/>
    </location>
</feature>
<comment type="function">
    <text evidence="5">Key component of the cytosolic iron-sulfur protein assembly (CIA) complex, a multiprotein complex that mediates the incorporation of iron-sulfur cluster into apoproteins specifically involved in DNA metabolism and genomic integrity. In the CIA complex, MMS19 acts as an adapter between early-acting CIA components and a subset of cellular target iron-sulfur proteins.</text>
</comment>
<dbReference type="InterPro" id="IPR024687">
    <property type="entry name" value="MMS19_C"/>
</dbReference>
<evidence type="ECO:0000256" key="2">
    <source>
        <dbReference type="ARBA" id="ARBA00009340"/>
    </source>
</evidence>
<evidence type="ECO:0000256" key="5">
    <source>
        <dbReference type="RuleBase" id="RU367072"/>
    </source>
</evidence>
<evidence type="ECO:0000256" key="4">
    <source>
        <dbReference type="ARBA" id="ARBA00023242"/>
    </source>
</evidence>
<keyword evidence="5" id="KW-0227">DNA damage</keyword>
<evidence type="ECO:0000256" key="3">
    <source>
        <dbReference type="ARBA" id="ARBA00022737"/>
    </source>
</evidence>
<feature type="domain" description="MMS19 C-terminal" evidence="6">
    <location>
        <begin position="527"/>
        <end position="909"/>
    </location>
</feature>
<dbReference type="PANTHER" id="PTHR12891">
    <property type="entry name" value="DNA REPAIR/TRANSCRIPTION PROTEIN MET18/MMS19"/>
    <property type="match status" value="1"/>
</dbReference>
<keyword evidence="5" id="KW-0206">Cytoskeleton</keyword>
<gene>
    <name evidence="9" type="primary">LOC107072613</name>
</gene>
<dbReference type="RefSeq" id="XP_015188175.1">
    <property type="nucleotide sequence ID" value="XM_015332689.1"/>
</dbReference>
<sequence length="963" mass="110041">MASPASSTLAERLSANCHDRLALLSLCKDIALEIQRGNVKLCTLVEELGPFVTNEVVNIRERGITTLSYILSEIPNDFLNESELHFIIVFYCDRLKDHHTILPAVIRGILTIVQMINLPHDAPVYLFTNMFEHVQCQAQLLEDRRNIYKIFITLLQNKLDDLKEMGANFVYGVISSIDGERDPRNLMLLFNVLPNFIKEFQLGHLTEEMFDVISCYFPIDFNPINADMVSITREDLAELLAPCLYATPEFAEFCLPLVMEKLSSDLKVAKLDSLNLLCKSANVFGANRLEPYLSELWSIMRKDVMSGGDLEMKNATLKTLATLIEIITVNKRLHETFIDKILTDTKMSLCDIQLSLFRPITNLLEAVARVNKQTCIHVLRVIVPIFLGHYSTKQTLLDKVIIIDTLNNFIKIASDLSFPIKSIPELTWTDIPQLYIDGLTDNYIELRSKILIGLTIQRAYLNQTHRILLYDTVCNEIDNGNLLLIKICHACLAEFATLYPNEVLTLTQEKLEIDTDDTNVKVRICRLQALSVIAKIPELTNEILPKILGAGNSLNSEISLTALNCIHKLVSTKDNFDIQYYLYNECNIVDRLILFATKHTSADKLSLISNICQCIVRGLSTVDQQTITDKYIVQITQQTCDTSVVTVIISLLISLRQDVKLTLDKCLLQSLYNLAINNSNSITRMISCQLLAVILNKMNNMEHFKDCFLYLEEKVKTNLESNFDINTKRATVILYIWLTKAAVTKGSYNSQDCLNVFTEILKHKEVGEYVAEEYKMLTCNVEDALTHENFCNIKMFYKQRIFQHLLKQNNYFVKNSRQNYLIALTYLIEEMPTELLYMHLSDLVLILFESLSLDNEQLVLSTLTVLKLLLNTKHTIFSDKMQSFLPKLLQLTTHKSMNIRIVALDCLTSYTNYPAILINTYKPNVLKKLQKVLDDKKRLVRKAAVKARTHWFLVSTPGGIKNE</sequence>
<dbReference type="Pfam" id="PF12460">
    <property type="entry name" value="MMS19_C"/>
    <property type="match status" value="1"/>
</dbReference>
<organism evidence="8 9">
    <name type="scientific">Polistes dominula</name>
    <name type="common">European paper wasp</name>
    <name type="synonym">Vespa dominula</name>
    <dbReference type="NCBI Taxonomy" id="743375"/>
    <lineage>
        <taxon>Eukaryota</taxon>
        <taxon>Metazoa</taxon>
        <taxon>Ecdysozoa</taxon>
        <taxon>Arthropoda</taxon>
        <taxon>Hexapoda</taxon>
        <taxon>Insecta</taxon>
        <taxon>Pterygota</taxon>
        <taxon>Neoptera</taxon>
        <taxon>Endopterygota</taxon>
        <taxon>Hymenoptera</taxon>
        <taxon>Apocrita</taxon>
        <taxon>Aculeata</taxon>
        <taxon>Vespoidea</taxon>
        <taxon>Vespidae</taxon>
        <taxon>Polistinae</taxon>
        <taxon>Polistini</taxon>
        <taxon>Polistes</taxon>
    </lineage>
</organism>
<evidence type="ECO:0000313" key="8">
    <source>
        <dbReference type="Proteomes" id="UP000694924"/>
    </source>
</evidence>
<evidence type="ECO:0000313" key="9">
    <source>
        <dbReference type="RefSeq" id="XP_015188175.1"/>
    </source>
</evidence>
<dbReference type="Proteomes" id="UP000694924">
    <property type="component" value="Unplaced"/>
</dbReference>
<evidence type="ECO:0000259" key="6">
    <source>
        <dbReference type="Pfam" id="PF12460"/>
    </source>
</evidence>
<dbReference type="InterPro" id="IPR039920">
    <property type="entry name" value="MMS19"/>
</dbReference>
<keyword evidence="4 5" id="KW-0539">Nucleus</keyword>
<dbReference type="InterPro" id="IPR011989">
    <property type="entry name" value="ARM-like"/>
</dbReference>
<dbReference type="Pfam" id="PF14500">
    <property type="entry name" value="MMS19_N"/>
    <property type="match status" value="1"/>
</dbReference>
<keyword evidence="5" id="KW-0963">Cytoplasm</keyword>
<dbReference type="PANTHER" id="PTHR12891:SF0">
    <property type="entry name" value="MMS19 NUCLEOTIDE EXCISION REPAIR PROTEIN HOMOLOG"/>
    <property type="match status" value="1"/>
</dbReference>